<accession>A0AAD5KP92</accession>
<keyword evidence="2" id="KW-1185">Reference proteome</keyword>
<reference evidence="1" key="1">
    <citation type="journal article" date="2022" name="IScience">
        <title>Evolution of zygomycete secretomes and the origins of terrestrial fungal ecologies.</title>
        <authorList>
            <person name="Chang Y."/>
            <person name="Wang Y."/>
            <person name="Mondo S."/>
            <person name="Ahrendt S."/>
            <person name="Andreopoulos W."/>
            <person name="Barry K."/>
            <person name="Beard J."/>
            <person name="Benny G.L."/>
            <person name="Blankenship S."/>
            <person name="Bonito G."/>
            <person name="Cuomo C."/>
            <person name="Desiro A."/>
            <person name="Gervers K.A."/>
            <person name="Hundley H."/>
            <person name="Kuo A."/>
            <person name="LaButti K."/>
            <person name="Lang B.F."/>
            <person name="Lipzen A."/>
            <person name="O'Donnell K."/>
            <person name="Pangilinan J."/>
            <person name="Reynolds N."/>
            <person name="Sandor L."/>
            <person name="Smith M.E."/>
            <person name="Tsang A."/>
            <person name="Grigoriev I.V."/>
            <person name="Stajich J.E."/>
            <person name="Spatafora J.W."/>
        </authorList>
    </citation>
    <scope>NUCLEOTIDE SEQUENCE</scope>
    <source>
        <strain evidence="1">RSA 2281</strain>
    </source>
</reference>
<sequence length="109" mass="12373">MTGSISALKEGDIYTSYPSSLDMSAIQTEVEQDQNAITARHYRQVTAHYTRDLNAVQSELSSTILLHRVHSYGQQKKYQETLEDANQVLNAFAARASALYFLERIEELM</sequence>
<organism evidence="1 2">
    <name type="scientific">Phascolomyces articulosus</name>
    <dbReference type="NCBI Taxonomy" id="60185"/>
    <lineage>
        <taxon>Eukaryota</taxon>
        <taxon>Fungi</taxon>
        <taxon>Fungi incertae sedis</taxon>
        <taxon>Mucoromycota</taxon>
        <taxon>Mucoromycotina</taxon>
        <taxon>Mucoromycetes</taxon>
        <taxon>Mucorales</taxon>
        <taxon>Lichtheimiaceae</taxon>
        <taxon>Phascolomyces</taxon>
    </lineage>
</organism>
<dbReference type="AlphaFoldDB" id="A0AAD5KP92"/>
<evidence type="ECO:0000313" key="2">
    <source>
        <dbReference type="Proteomes" id="UP001209540"/>
    </source>
</evidence>
<reference evidence="1" key="2">
    <citation type="submission" date="2023-02" db="EMBL/GenBank/DDBJ databases">
        <authorList>
            <consortium name="DOE Joint Genome Institute"/>
            <person name="Mondo S.J."/>
            <person name="Chang Y."/>
            <person name="Wang Y."/>
            <person name="Ahrendt S."/>
            <person name="Andreopoulos W."/>
            <person name="Barry K."/>
            <person name="Beard J."/>
            <person name="Benny G.L."/>
            <person name="Blankenship S."/>
            <person name="Bonito G."/>
            <person name="Cuomo C."/>
            <person name="Desiro A."/>
            <person name="Gervers K.A."/>
            <person name="Hundley H."/>
            <person name="Kuo A."/>
            <person name="LaButti K."/>
            <person name="Lang B.F."/>
            <person name="Lipzen A."/>
            <person name="O'Donnell K."/>
            <person name="Pangilinan J."/>
            <person name="Reynolds N."/>
            <person name="Sandor L."/>
            <person name="Smith M.W."/>
            <person name="Tsang A."/>
            <person name="Grigoriev I.V."/>
            <person name="Stajich J.E."/>
            <person name="Spatafora J.W."/>
        </authorList>
    </citation>
    <scope>NUCLEOTIDE SEQUENCE</scope>
    <source>
        <strain evidence="1">RSA 2281</strain>
    </source>
</reference>
<dbReference type="EMBL" id="JAIXMP010000002">
    <property type="protein sequence ID" value="KAI9276880.1"/>
    <property type="molecule type" value="Genomic_DNA"/>
</dbReference>
<gene>
    <name evidence="1" type="ORF">BDA99DRAFT_600729</name>
</gene>
<dbReference type="Proteomes" id="UP001209540">
    <property type="component" value="Unassembled WGS sequence"/>
</dbReference>
<protein>
    <submittedName>
        <fullName evidence="1">Uncharacterized protein</fullName>
    </submittedName>
</protein>
<proteinExistence type="predicted"/>
<comment type="caution">
    <text evidence="1">The sequence shown here is derived from an EMBL/GenBank/DDBJ whole genome shotgun (WGS) entry which is preliminary data.</text>
</comment>
<evidence type="ECO:0000313" key="1">
    <source>
        <dbReference type="EMBL" id="KAI9276880.1"/>
    </source>
</evidence>
<name>A0AAD5KP92_9FUNG</name>